<protein>
    <recommendedName>
        <fullName evidence="1">CCDC81 HU domain-containing protein</fullName>
    </recommendedName>
</protein>
<feature type="domain" description="CCDC81 HU" evidence="1">
    <location>
        <begin position="82"/>
        <end position="150"/>
    </location>
</feature>
<evidence type="ECO:0000313" key="2">
    <source>
        <dbReference type="EMBL" id="GBM54789.1"/>
    </source>
</evidence>
<dbReference type="AlphaFoldDB" id="A0A4Y2GPS3"/>
<dbReference type="Pfam" id="PF18289">
    <property type="entry name" value="HU-CCDC81_euk_2"/>
    <property type="match status" value="1"/>
</dbReference>
<comment type="caution">
    <text evidence="2">The sequence shown here is derived from an EMBL/GenBank/DDBJ whole genome shotgun (WGS) entry which is preliminary data.</text>
</comment>
<proteinExistence type="predicted"/>
<dbReference type="InterPro" id="IPR026295">
    <property type="entry name" value="CCD81"/>
</dbReference>
<dbReference type="Proteomes" id="UP000499080">
    <property type="component" value="Unassembled WGS sequence"/>
</dbReference>
<dbReference type="GO" id="GO:0005815">
    <property type="term" value="C:microtubule organizing center"/>
    <property type="evidence" value="ECO:0007669"/>
    <property type="project" value="TreeGrafter"/>
</dbReference>
<sequence>MNDNLMNLVEGMKKNPKTFIGNVTDEGIGIFALSRQQLPISHHPVKYIVSQKPVFQLSHSLASRFDLKWARIHYEVTMPERELNLSCIAVKCQSERTKVISTMNELITFVEQRLHAKENVEVPISGVGVLRIFGEDYKMEFNKQFLQEVTMNDVVHVVKNA</sequence>
<dbReference type="InterPro" id="IPR040673">
    <property type="entry name" value="CCDC81_HU_dom_2"/>
</dbReference>
<keyword evidence="3" id="KW-1185">Reference proteome</keyword>
<dbReference type="PANTHER" id="PTHR14362:SF2">
    <property type="entry name" value="COILED-COIL DOMAIN-CONTAINING PROTEIN 81"/>
    <property type="match status" value="1"/>
</dbReference>
<gene>
    <name evidence="2" type="ORF">AVEN_202291_1</name>
</gene>
<dbReference type="OrthoDB" id="125906at2759"/>
<organism evidence="2 3">
    <name type="scientific">Araneus ventricosus</name>
    <name type="common">Orbweaver spider</name>
    <name type="synonym">Epeira ventricosa</name>
    <dbReference type="NCBI Taxonomy" id="182803"/>
    <lineage>
        <taxon>Eukaryota</taxon>
        <taxon>Metazoa</taxon>
        <taxon>Ecdysozoa</taxon>
        <taxon>Arthropoda</taxon>
        <taxon>Chelicerata</taxon>
        <taxon>Arachnida</taxon>
        <taxon>Araneae</taxon>
        <taxon>Araneomorphae</taxon>
        <taxon>Entelegynae</taxon>
        <taxon>Araneoidea</taxon>
        <taxon>Araneidae</taxon>
        <taxon>Araneus</taxon>
    </lineage>
</organism>
<evidence type="ECO:0000259" key="1">
    <source>
        <dbReference type="Pfam" id="PF18289"/>
    </source>
</evidence>
<name>A0A4Y2GPS3_ARAVE</name>
<dbReference type="EMBL" id="BGPR01001474">
    <property type="protein sequence ID" value="GBM54789.1"/>
    <property type="molecule type" value="Genomic_DNA"/>
</dbReference>
<evidence type="ECO:0000313" key="3">
    <source>
        <dbReference type="Proteomes" id="UP000499080"/>
    </source>
</evidence>
<reference evidence="2 3" key="1">
    <citation type="journal article" date="2019" name="Sci. Rep.">
        <title>Orb-weaving spider Araneus ventricosus genome elucidates the spidroin gene catalogue.</title>
        <authorList>
            <person name="Kono N."/>
            <person name="Nakamura H."/>
            <person name="Ohtoshi R."/>
            <person name="Moran D.A.P."/>
            <person name="Shinohara A."/>
            <person name="Yoshida Y."/>
            <person name="Fujiwara M."/>
            <person name="Mori M."/>
            <person name="Tomita M."/>
            <person name="Arakawa K."/>
        </authorList>
    </citation>
    <scope>NUCLEOTIDE SEQUENCE [LARGE SCALE GENOMIC DNA]</scope>
</reference>
<accession>A0A4Y2GPS3</accession>
<dbReference type="PANTHER" id="PTHR14362">
    <property type="entry name" value="COILED-COIL DOMAIN-CONTAINING PROTEIN 81"/>
    <property type="match status" value="1"/>
</dbReference>